<dbReference type="AlphaFoldDB" id="A0A7C9FZ41"/>
<keyword evidence="7" id="KW-0067">ATP-binding</keyword>
<keyword evidence="9" id="KW-0472">Membrane</keyword>
<dbReference type="GO" id="GO:0000155">
    <property type="term" value="F:phosphorelay sensor kinase activity"/>
    <property type="evidence" value="ECO:0007669"/>
    <property type="project" value="InterPro"/>
</dbReference>
<dbReference type="Gene3D" id="3.30.565.10">
    <property type="entry name" value="Histidine kinase-like ATPase, C-terminal domain"/>
    <property type="match status" value="1"/>
</dbReference>
<sequence>MNGPQVKPERTGFRMQPVALLNSLKLRRSLLDSYGQKNIYKFVIGFNLFLISIGSLFYTNNLVGKLEERELRQVKLFAESLRYAINSDYDEDLNGIMEMIREANTFYEIPAIYVDENNMPAAHNNLAFPTNASPETQERLIEENLAKMKAQHSPIPVELGEGRIGNVYYSNSFLLTQLRYYPYIQLSGIFIIGFLAYLAFSSARKAEQNQVWVGLAKETAHQLGTPLSSLMAWTEYFRSDPDMDPSIAEEIEKDVQRLEMITTRFSNIGSVPTLKEEKVAEVVAGFIKYLQRRVSSKVKFFIDDQLNEGQTVLLNRNLFEWVVENICKNAVDAMGGVGEIKISLVPMIAQNEVIIDIQDNGKGMSKANVAKIFRPGFSTKKRGWGLGLTLAKRIIENYHDGRLFVKSSELGKGTTFRIVMQIAGKAGV</sequence>
<keyword evidence="12" id="KW-1185">Reference proteome</keyword>
<dbReference type="InterPro" id="IPR003661">
    <property type="entry name" value="HisK_dim/P_dom"/>
</dbReference>
<evidence type="ECO:0000256" key="1">
    <source>
        <dbReference type="ARBA" id="ARBA00000085"/>
    </source>
</evidence>
<evidence type="ECO:0000256" key="7">
    <source>
        <dbReference type="ARBA" id="ARBA00022840"/>
    </source>
</evidence>
<dbReference type="GO" id="GO:0005524">
    <property type="term" value="F:ATP binding"/>
    <property type="evidence" value="ECO:0007669"/>
    <property type="project" value="UniProtKB-KW"/>
</dbReference>
<protein>
    <recommendedName>
        <fullName evidence="2">histidine kinase</fullName>
        <ecNumber evidence="2">2.7.13.3</ecNumber>
    </recommendedName>
</protein>
<dbReference type="EC" id="2.7.13.3" evidence="2"/>
<evidence type="ECO:0000256" key="6">
    <source>
        <dbReference type="ARBA" id="ARBA00022777"/>
    </source>
</evidence>
<dbReference type="PRINTS" id="PR00344">
    <property type="entry name" value="BCTRLSENSOR"/>
</dbReference>
<dbReference type="SMART" id="SM00387">
    <property type="entry name" value="HATPase_c"/>
    <property type="match status" value="1"/>
</dbReference>
<feature type="transmembrane region" description="Helical" evidence="9">
    <location>
        <begin position="180"/>
        <end position="200"/>
    </location>
</feature>
<keyword evidence="5" id="KW-0547">Nucleotide-binding</keyword>
<keyword evidence="9" id="KW-1133">Transmembrane helix</keyword>
<evidence type="ECO:0000256" key="2">
    <source>
        <dbReference type="ARBA" id="ARBA00012438"/>
    </source>
</evidence>
<dbReference type="InterPro" id="IPR003594">
    <property type="entry name" value="HATPase_dom"/>
</dbReference>
<comment type="caution">
    <text evidence="11">The sequence shown here is derived from an EMBL/GenBank/DDBJ whole genome shotgun (WGS) entry which is preliminary data.</text>
</comment>
<dbReference type="PANTHER" id="PTHR43065:SF46">
    <property type="entry name" value="C4-DICARBOXYLATE TRANSPORT SENSOR PROTEIN DCTB"/>
    <property type="match status" value="1"/>
</dbReference>
<keyword evidence="9" id="KW-0812">Transmembrane</keyword>
<dbReference type="PROSITE" id="PS50109">
    <property type="entry name" value="HIS_KIN"/>
    <property type="match status" value="1"/>
</dbReference>
<dbReference type="PANTHER" id="PTHR43065">
    <property type="entry name" value="SENSOR HISTIDINE KINASE"/>
    <property type="match status" value="1"/>
</dbReference>
<keyword evidence="4" id="KW-0808">Transferase</keyword>
<dbReference type="Pfam" id="PF02518">
    <property type="entry name" value="HATPase_c"/>
    <property type="match status" value="1"/>
</dbReference>
<evidence type="ECO:0000256" key="8">
    <source>
        <dbReference type="ARBA" id="ARBA00023012"/>
    </source>
</evidence>
<dbReference type="SUPFAM" id="SSF55874">
    <property type="entry name" value="ATPase domain of HSP90 chaperone/DNA topoisomerase II/histidine kinase"/>
    <property type="match status" value="1"/>
</dbReference>
<evidence type="ECO:0000256" key="3">
    <source>
        <dbReference type="ARBA" id="ARBA00022553"/>
    </source>
</evidence>
<dbReference type="InterPro" id="IPR004358">
    <property type="entry name" value="Sig_transdc_His_kin-like_C"/>
</dbReference>
<dbReference type="CDD" id="cd00082">
    <property type="entry name" value="HisKA"/>
    <property type="match status" value="1"/>
</dbReference>
<keyword evidence="3" id="KW-0597">Phosphoprotein</keyword>
<feature type="domain" description="Histidine kinase" evidence="10">
    <location>
        <begin position="218"/>
        <end position="424"/>
    </location>
</feature>
<evidence type="ECO:0000256" key="9">
    <source>
        <dbReference type="SAM" id="Phobius"/>
    </source>
</evidence>
<gene>
    <name evidence="11" type="ORF">GBK04_19490</name>
</gene>
<proteinExistence type="predicted"/>
<comment type="catalytic activity">
    <reaction evidence="1">
        <text>ATP + protein L-histidine = ADP + protein N-phospho-L-histidine.</text>
        <dbReference type="EC" id="2.7.13.3"/>
    </reaction>
</comment>
<dbReference type="Proteomes" id="UP000479293">
    <property type="component" value="Unassembled WGS sequence"/>
</dbReference>
<organism evidence="11 12">
    <name type="scientific">Salmonirosea aquatica</name>
    <dbReference type="NCBI Taxonomy" id="2654236"/>
    <lineage>
        <taxon>Bacteria</taxon>
        <taxon>Pseudomonadati</taxon>
        <taxon>Bacteroidota</taxon>
        <taxon>Cytophagia</taxon>
        <taxon>Cytophagales</taxon>
        <taxon>Spirosomataceae</taxon>
        <taxon>Salmonirosea</taxon>
    </lineage>
</organism>
<keyword evidence="8" id="KW-0902">Two-component regulatory system</keyword>
<dbReference type="EMBL" id="WHLY01000002">
    <property type="protein sequence ID" value="MPR35473.1"/>
    <property type="molecule type" value="Genomic_DNA"/>
</dbReference>
<dbReference type="InterPro" id="IPR005467">
    <property type="entry name" value="His_kinase_dom"/>
</dbReference>
<evidence type="ECO:0000313" key="12">
    <source>
        <dbReference type="Proteomes" id="UP000479293"/>
    </source>
</evidence>
<evidence type="ECO:0000256" key="4">
    <source>
        <dbReference type="ARBA" id="ARBA00022679"/>
    </source>
</evidence>
<keyword evidence="6 11" id="KW-0418">Kinase</keyword>
<feature type="transmembrane region" description="Helical" evidence="9">
    <location>
        <begin position="38"/>
        <end position="58"/>
    </location>
</feature>
<name>A0A7C9FZ41_9BACT</name>
<evidence type="ECO:0000259" key="10">
    <source>
        <dbReference type="PROSITE" id="PS50109"/>
    </source>
</evidence>
<dbReference type="RefSeq" id="WP_152762559.1">
    <property type="nucleotide sequence ID" value="NZ_WHLY01000002.1"/>
</dbReference>
<evidence type="ECO:0000313" key="11">
    <source>
        <dbReference type="EMBL" id="MPR35473.1"/>
    </source>
</evidence>
<evidence type="ECO:0000256" key="5">
    <source>
        <dbReference type="ARBA" id="ARBA00022741"/>
    </source>
</evidence>
<reference evidence="11 12" key="1">
    <citation type="submission" date="2019-10" db="EMBL/GenBank/DDBJ databases">
        <title>Draft Genome Sequence of Cytophagaceae sp. SJW1-29.</title>
        <authorList>
            <person name="Choi A."/>
        </authorList>
    </citation>
    <scope>NUCLEOTIDE SEQUENCE [LARGE SCALE GENOMIC DNA]</scope>
    <source>
        <strain evidence="11 12">SJW1-29</strain>
    </source>
</reference>
<dbReference type="InterPro" id="IPR036890">
    <property type="entry name" value="HATPase_C_sf"/>
</dbReference>
<accession>A0A7C9FZ41</accession>